<dbReference type="EMBL" id="BPVZ01000160">
    <property type="protein sequence ID" value="GKV42670.1"/>
    <property type="molecule type" value="Genomic_DNA"/>
</dbReference>
<reference evidence="1 2" key="1">
    <citation type="journal article" date="2021" name="Commun. Biol.">
        <title>The genome of Shorea leprosula (Dipterocarpaceae) highlights the ecological relevance of drought in aseasonal tropical rainforests.</title>
        <authorList>
            <person name="Ng K.K.S."/>
            <person name="Kobayashi M.J."/>
            <person name="Fawcett J.A."/>
            <person name="Hatakeyama M."/>
            <person name="Paape T."/>
            <person name="Ng C.H."/>
            <person name="Ang C.C."/>
            <person name="Tnah L.H."/>
            <person name="Lee C.T."/>
            <person name="Nishiyama T."/>
            <person name="Sese J."/>
            <person name="O'Brien M.J."/>
            <person name="Copetti D."/>
            <person name="Mohd Noor M.I."/>
            <person name="Ong R.C."/>
            <person name="Putra M."/>
            <person name="Sireger I.Z."/>
            <person name="Indrioko S."/>
            <person name="Kosugi Y."/>
            <person name="Izuno A."/>
            <person name="Isagi Y."/>
            <person name="Lee S.L."/>
            <person name="Shimizu K.K."/>
        </authorList>
    </citation>
    <scope>NUCLEOTIDE SEQUENCE [LARGE SCALE GENOMIC DNA]</scope>
    <source>
        <strain evidence="1">214</strain>
    </source>
</reference>
<proteinExistence type="predicted"/>
<name>A0AAV5LYW8_9ROSI</name>
<evidence type="ECO:0000313" key="1">
    <source>
        <dbReference type="EMBL" id="GKV42670.1"/>
    </source>
</evidence>
<dbReference type="AlphaFoldDB" id="A0AAV5LYW8"/>
<organism evidence="1 2">
    <name type="scientific">Rubroshorea leprosula</name>
    <dbReference type="NCBI Taxonomy" id="152421"/>
    <lineage>
        <taxon>Eukaryota</taxon>
        <taxon>Viridiplantae</taxon>
        <taxon>Streptophyta</taxon>
        <taxon>Embryophyta</taxon>
        <taxon>Tracheophyta</taxon>
        <taxon>Spermatophyta</taxon>
        <taxon>Magnoliopsida</taxon>
        <taxon>eudicotyledons</taxon>
        <taxon>Gunneridae</taxon>
        <taxon>Pentapetalae</taxon>
        <taxon>rosids</taxon>
        <taxon>malvids</taxon>
        <taxon>Malvales</taxon>
        <taxon>Dipterocarpaceae</taxon>
        <taxon>Rubroshorea</taxon>
    </lineage>
</organism>
<keyword evidence="2" id="KW-1185">Reference proteome</keyword>
<evidence type="ECO:0000313" key="2">
    <source>
        <dbReference type="Proteomes" id="UP001054252"/>
    </source>
</evidence>
<comment type="caution">
    <text evidence="1">The sequence shown here is derived from an EMBL/GenBank/DDBJ whole genome shotgun (WGS) entry which is preliminary data.</text>
</comment>
<protein>
    <submittedName>
        <fullName evidence="1">Uncharacterized protein</fullName>
    </submittedName>
</protein>
<gene>
    <name evidence="1" type="ORF">SLEP1_g50048</name>
</gene>
<accession>A0AAV5LYW8</accession>
<dbReference type="Proteomes" id="UP001054252">
    <property type="component" value="Unassembled WGS sequence"/>
</dbReference>
<sequence length="35" mass="3758">MPLFNSGACRMATAQLQSTRQALLHSVSFTGCRSS</sequence>